<evidence type="ECO:0000313" key="1">
    <source>
        <dbReference type="EMBL" id="PKC10846.1"/>
    </source>
</evidence>
<evidence type="ECO:0000313" key="2">
    <source>
        <dbReference type="Proteomes" id="UP000232722"/>
    </source>
</evidence>
<comment type="caution">
    <text evidence="1">The sequence shown here is derived from an EMBL/GenBank/DDBJ whole genome shotgun (WGS) entry which is preliminary data.</text>
</comment>
<dbReference type="VEuPathDB" id="FungiDB:RhiirA1_533181"/>
<dbReference type="Proteomes" id="UP000232722">
    <property type="component" value="Unassembled WGS sequence"/>
</dbReference>
<dbReference type="OrthoDB" id="2409058at2759"/>
<accession>A0A2N0PVQ3</accession>
<sequence>MASTRHKSEQGLARYERPETEIQRNNAFNLVEAFGFNKNNIRSEESMEQSTLSTDNFVVAKSLLNDNREVINSANSNIKVTRRPLKDLNEIQENKSQNLEELVSKLTADKVFINSVIIFNNNPNSHN</sequence>
<gene>
    <name evidence="1" type="ORF">RhiirA5_498116</name>
</gene>
<organism evidence="1 2">
    <name type="scientific">Rhizophagus irregularis</name>
    <dbReference type="NCBI Taxonomy" id="588596"/>
    <lineage>
        <taxon>Eukaryota</taxon>
        <taxon>Fungi</taxon>
        <taxon>Fungi incertae sedis</taxon>
        <taxon>Mucoromycota</taxon>
        <taxon>Glomeromycotina</taxon>
        <taxon>Glomeromycetes</taxon>
        <taxon>Glomerales</taxon>
        <taxon>Glomeraceae</taxon>
        <taxon>Rhizophagus</taxon>
    </lineage>
</organism>
<dbReference type="EMBL" id="LLXJ01000351">
    <property type="protein sequence ID" value="PKC10846.1"/>
    <property type="molecule type" value="Genomic_DNA"/>
</dbReference>
<reference evidence="1 2" key="2">
    <citation type="submission" date="2017-09" db="EMBL/GenBank/DDBJ databases">
        <title>Extensive intraspecific genome diversity in a model arbuscular mycorrhizal fungus.</title>
        <authorList>
            <person name="Chen E.C."/>
            <person name="Morin E."/>
            <person name="Beaudet D."/>
            <person name="Noel J."/>
            <person name="Ndikumana S."/>
            <person name="Charron P."/>
            <person name="St-Onge C."/>
            <person name="Giorgi J."/>
            <person name="Grigoriev I.V."/>
            <person name="Roux C."/>
            <person name="Martin F.M."/>
            <person name="Corradi N."/>
        </authorList>
    </citation>
    <scope>NUCLEOTIDE SEQUENCE [LARGE SCALE GENOMIC DNA]</scope>
    <source>
        <strain evidence="1 2">A5</strain>
    </source>
</reference>
<reference evidence="1 2" key="1">
    <citation type="submission" date="2016-04" db="EMBL/GenBank/DDBJ databases">
        <title>Genome analyses suggest a sexual origin of heterokaryosis in a supposedly ancient asexual fungus.</title>
        <authorList>
            <person name="Ropars J."/>
            <person name="Sedzielewska K."/>
            <person name="Noel J."/>
            <person name="Charron P."/>
            <person name="Farinelli L."/>
            <person name="Marton T."/>
            <person name="Kruger M."/>
            <person name="Pelin A."/>
            <person name="Brachmann A."/>
            <person name="Corradi N."/>
        </authorList>
    </citation>
    <scope>NUCLEOTIDE SEQUENCE [LARGE SCALE GENOMIC DNA]</scope>
    <source>
        <strain evidence="1 2">A5</strain>
    </source>
</reference>
<proteinExistence type="predicted"/>
<dbReference type="AlphaFoldDB" id="A0A2N0PVQ3"/>
<name>A0A2N0PVQ3_9GLOM</name>
<protein>
    <submittedName>
        <fullName evidence="1">Uncharacterized protein</fullName>
    </submittedName>
</protein>